<dbReference type="GO" id="GO:0016020">
    <property type="term" value="C:membrane"/>
    <property type="evidence" value="ECO:0007669"/>
    <property type="project" value="UniProtKB-SubCell"/>
</dbReference>
<evidence type="ECO:0000256" key="3">
    <source>
        <dbReference type="SAM" id="MobiDB-lite"/>
    </source>
</evidence>
<feature type="transmembrane region" description="Helical" evidence="4">
    <location>
        <begin position="203"/>
        <end position="222"/>
    </location>
</feature>
<gene>
    <name evidence="5" type="ORF">N656DRAFT_786074</name>
</gene>
<sequence length="453" mass="48521">MARQSSSGSRNNRRDQGNPGSRDLEAAHGIAAAGQSDGAPPTRAAAGWRPWKVMIGCFCLTVPTYGLLSSIGLFQTYWHEHMLQGYSESEISWIISVFGFLTCLFASPAGIVFDRYGSAWLLPTGSVAYIVSFIGLTFSSTYQELMGCMTLAGVAAAFSVISQWFQAGAGVPAGFVSLGAALGGIFFSMVLQVLFQNFQWKSAALILTAILACFLLVGNILVKTNAVEQAADNNEGYEPTKIADMLRSPKFWLVSYALFGEPSQPPRLTEPTYELVLFIQWGSIPSYAVSAQVGSIQFYLMMSYNIGAVFGRTVPPYVSDRKLGSINTTILMNIFTLLVVLVIWLPFGGSSTAALFLAIVLMGFGTGSFVPLGVSCINALCTPQTAGTWIGSVYSVVSFATLIGNPASAAILAQYKPSGLVGFLAAVLFSGLVSVGALRWLCHGRRWILKARV</sequence>
<dbReference type="Pfam" id="PF07690">
    <property type="entry name" value="MFS_1"/>
    <property type="match status" value="2"/>
</dbReference>
<feature type="region of interest" description="Disordered" evidence="3">
    <location>
        <begin position="1"/>
        <end position="23"/>
    </location>
</feature>
<evidence type="ECO:0000313" key="5">
    <source>
        <dbReference type="EMBL" id="KAK4117288.1"/>
    </source>
</evidence>
<feature type="transmembrane region" description="Helical" evidence="4">
    <location>
        <begin position="119"/>
        <end position="138"/>
    </location>
</feature>
<organism evidence="5 6">
    <name type="scientific">Canariomyces notabilis</name>
    <dbReference type="NCBI Taxonomy" id="2074819"/>
    <lineage>
        <taxon>Eukaryota</taxon>
        <taxon>Fungi</taxon>
        <taxon>Dikarya</taxon>
        <taxon>Ascomycota</taxon>
        <taxon>Pezizomycotina</taxon>
        <taxon>Sordariomycetes</taxon>
        <taxon>Sordariomycetidae</taxon>
        <taxon>Sordariales</taxon>
        <taxon>Chaetomiaceae</taxon>
        <taxon>Canariomyces</taxon>
    </lineage>
</organism>
<dbReference type="Gene3D" id="1.20.1250.20">
    <property type="entry name" value="MFS general substrate transporter like domains"/>
    <property type="match status" value="1"/>
</dbReference>
<keyword evidence="4" id="KW-1133">Transmembrane helix</keyword>
<name>A0AAN6TMM6_9PEZI</name>
<dbReference type="InterPro" id="IPR011701">
    <property type="entry name" value="MFS"/>
</dbReference>
<evidence type="ECO:0000256" key="1">
    <source>
        <dbReference type="ARBA" id="ARBA00004141"/>
    </source>
</evidence>
<evidence type="ECO:0000313" key="6">
    <source>
        <dbReference type="Proteomes" id="UP001302812"/>
    </source>
</evidence>
<comment type="similarity">
    <text evidence="2">Belongs to the major facilitator superfamily. Monocarboxylate porter (TC 2.A.1.13) family.</text>
</comment>
<dbReference type="InterPro" id="IPR050327">
    <property type="entry name" value="Proton-linked_MCT"/>
</dbReference>
<feature type="transmembrane region" description="Helical" evidence="4">
    <location>
        <begin position="421"/>
        <end position="442"/>
    </location>
</feature>
<dbReference type="GO" id="GO:0022857">
    <property type="term" value="F:transmembrane transporter activity"/>
    <property type="evidence" value="ECO:0007669"/>
    <property type="project" value="InterPro"/>
</dbReference>
<dbReference type="InterPro" id="IPR036259">
    <property type="entry name" value="MFS_trans_sf"/>
</dbReference>
<feature type="transmembrane region" description="Helical" evidence="4">
    <location>
        <begin position="353"/>
        <end position="381"/>
    </location>
</feature>
<evidence type="ECO:0000256" key="2">
    <source>
        <dbReference type="ARBA" id="ARBA00006727"/>
    </source>
</evidence>
<dbReference type="PANTHER" id="PTHR11360:SF230">
    <property type="entry name" value="MONOCARBOXYLATE TRANSPORTER, PUTATIVE (AFU_ORTHOLOGUE AFUA_2G12790)-RELATED"/>
    <property type="match status" value="1"/>
</dbReference>
<reference evidence="5" key="1">
    <citation type="journal article" date="2023" name="Mol. Phylogenet. Evol.">
        <title>Genome-scale phylogeny and comparative genomics of the fungal order Sordariales.</title>
        <authorList>
            <person name="Hensen N."/>
            <person name="Bonometti L."/>
            <person name="Westerberg I."/>
            <person name="Brannstrom I.O."/>
            <person name="Guillou S."/>
            <person name="Cros-Aarteil S."/>
            <person name="Calhoun S."/>
            <person name="Haridas S."/>
            <person name="Kuo A."/>
            <person name="Mondo S."/>
            <person name="Pangilinan J."/>
            <person name="Riley R."/>
            <person name="LaButti K."/>
            <person name="Andreopoulos B."/>
            <person name="Lipzen A."/>
            <person name="Chen C."/>
            <person name="Yan M."/>
            <person name="Daum C."/>
            <person name="Ng V."/>
            <person name="Clum A."/>
            <person name="Steindorff A."/>
            <person name="Ohm R.A."/>
            <person name="Martin F."/>
            <person name="Silar P."/>
            <person name="Natvig D.O."/>
            <person name="Lalanne C."/>
            <person name="Gautier V."/>
            <person name="Ament-Velasquez S.L."/>
            <person name="Kruys A."/>
            <person name="Hutchinson M.I."/>
            <person name="Powell A.J."/>
            <person name="Barry K."/>
            <person name="Miller A.N."/>
            <person name="Grigoriev I.V."/>
            <person name="Debuchy R."/>
            <person name="Gladieux P."/>
            <person name="Hiltunen Thoren M."/>
            <person name="Johannesson H."/>
        </authorList>
    </citation>
    <scope>NUCLEOTIDE SEQUENCE</scope>
    <source>
        <strain evidence="5">CBS 508.74</strain>
    </source>
</reference>
<dbReference type="AlphaFoldDB" id="A0AAN6TMM6"/>
<feature type="transmembrane region" description="Helical" evidence="4">
    <location>
        <begin position="296"/>
        <end position="314"/>
    </location>
</feature>
<dbReference type="RefSeq" id="XP_064674858.1">
    <property type="nucleotide sequence ID" value="XM_064816490.1"/>
</dbReference>
<keyword evidence="4" id="KW-0812">Transmembrane</keyword>
<proteinExistence type="inferred from homology"/>
<feature type="transmembrane region" description="Helical" evidence="4">
    <location>
        <begin position="171"/>
        <end position="191"/>
    </location>
</feature>
<dbReference type="PANTHER" id="PTHR11360">
    <property type="entry name" value="MONOCARBOXYLATE TRANSPORTER"/>
    <property type="match status" value="1"/>
</dbReference>
<feature type="transmembrane region" description="Helical" evidence="4">
    <location>
        <begin position="91"/>
        <end position="113"/>
    </location>
</feature>
<protein>
    <submittedName>
        <fullName evidence="5">MFS general substrate transporter</fullName>
    </submittedName>
</protein>
<keyword evidence="4" id="KW-0472">Membrane</keyword>
<evidence type="ECO:0000256" key="4">
    <source>
        <dbReference type="SAM" id="Phobius"/>
    </source>
</evidence>
<dbReference type="Proteomes" id="UP001302812">
    <property type="component" value="Unassembled WGS sequence"/>
</dbReference>
<comment type="caution">
    <text evidence="5">The sequence shown here is derived from an EMBL/GenBank/DDBJ whole genome shotgun (WGS) entry which is preliminary data.</text>
</comment>
<reference evidence="5" key="2">
    <citation type="submission" date="2023-05" db="EMBL/GenBank/DDBJ databases">
        <authorList>
            <consortium name="Lawrence Berkeley National Laboratory"/>
            <person name="Steindorff A."/>
            <person name="Hensen N."/>
            <person name="Bonometti L."/>
            <person name="Westerberg I."/>
            <person name="Brannstrom I.O."/>
            <person name="Guillou S."/>
            <person name="Cros-Aarteil S."/>
            <person name="Calhoun S."/>
            <person name="Haridas S."/>
            <person name="Kuo A."/>
            <person name="Mondo S."/>
            <person name="Pangilinan J."/>
            <person name="Riley R."/>
            <person name="Labutti K."/>
            <person name="Andreopoulos B."/>
            <person name="Lipzen A."/>
            <person name="Chen C."/>
            <person name="Yanf M."/>
            <person name="Daum C."/>
            <person name="Ng V."/>
            <person name="Clum A."/>
            <person name="Ohm R."/>
            <person name="Martin F."/>
            <person name="Silar P."/>
            <person name="Natvig D."/>
            <person name="Lalanne C."/>
            <person name="Gautier V."/>
            <person name="Ament-Velasquez S.L."/>
            <person name="Kruys A."/>
            <person name="Hutchinson M.I."/>
            <person name="Powell A.J."/>
            <person name="Barry K."/>
            <person name="Miller A.N."/>
            <person name="Grigoriev I.V."/>
            <person name="Debuchy R."/>
            <person name="Gladieux P."/>
            <person name="Thoren M.H."/>
            <person name="Johannesson H."/>
        </authorList>
    </citation>
    <scope>NUCLEOTIDE SEQUENCE</scope>
    <source>
        <strain evidence="5">CBS 508.74</strain>
    </source>
</reference>
<accession>A0AAN6TMM6</accession>
<feature type="transmembrane region" description="Helical" evidence="4">
    <location>
        <begin position="53"/>
        <end position="79"/>
    </location>
</feature>
<dbReference type="EMBL" id="MU853332">
    <property type="protein sequence ID" value="KAK4117288.1"/>
    <property type="molecule type" value="Genomic_DNA"/>
</dbReference>
<keyword evidence="6" id="KW-1185">Reference proteome</keyword>
<comment type="subcellular location">
    <subcellularLocation>
        <location evidence="1">Membrane</location>
        <topology evidence="1">Multi-pass membrane protein</topology>
    </subcellularLocation>
</comment>
<dbReference type="GeneID" id="89940615"/>
<feature type="transmembrane region" description="Helical" evidence="4">
    <location>
        <begin position="393"/>
        <end position="415"/>
    </location>
</feature>
<feature type="compositionally biased region" description="Low complexity" evidence="3">
    <location>
        <begin position="1"/>
        <end position="10"/>
    </location>
</feature>
<dbReference type="SUPFAM" id="SSF103473">
    <property type="entry name" value="MFS general substrate transporter"/>
    <property type="match status" value="1"/>
</dbReference>
<feature type="transmembrane region" description="Helical" evidence="4">
    <location>
        <begin position="326"/>
        <end position="347"/>
    </location>
</feature>
<feature type="compositionally biased region" description="Basic and acidic residues" evidence="3">
    <location>
        <begin position="12"/>
        <end position="23"/>
    </location>
</feature>